<dbReference type="EMBL" id="MNBE01000160">
    <property type="protein sequence ID" value="OKP12979.1"/>
    <property type="molecule type" value="Genomic_DNA"/>
</dbReference>
<evidence type="ECO:0000313" key="1">
    <source>
        <dbReference type="EMBL" id="OKP12979.1"/>
    </source>
</evidence>
<proteinExistence type="predicted"/>
<evidence type="ECO:0000313" key="2">
    <source>
        <dbReference type="EMBL" id="OKP12984.1"/>
    </source>
</evidence>
<sequence length="249" mass="28884">MPNLGKIPREVFDLIADALLPNSTKNMADALLYSEKQENILWRVIFKSDEWIDKALEVEACPCLIGPTLDMIGKPDYNGPRRHHVLLSINDWNGDLQYFQHLLFESLREGYCYNKAKHKVILPETTFTNPDKTRTIKIPEIVLHINDVIFSYELIELKKSVTRRLFKPSTVQTQYSFATHKKIRVIQRPDIFGTRKTISKRRHLSPICGMYLLCNGKRWQTILKDPECPRVSPVFTAGRTGDIICWEVL</sequence>
<protein>
    <submittedName>
        <fullName evidence="1">Uncharacterized protein</fullName>
    </submittedName>
</protein>
<accession>A0A1Q5UKJ5</accession>
<keyword evidence="3" id="KW-1185">Reference proteome</keyword>
<organism evidence="1 3">
    <name type="scientific">Penicillium subrubescens</name>
    <dbReference type="NCBI Taxonomy" id="1316194"/>
    <lineage>
        <taxon>Eukaryota</taxon>
        <taxon>Fungi</taxon>
        <taxon>Dikarya</taxon>
        <taxon>Ascomycota</taxon>
        <taxon>Pezizomycotina</taxon>
        <taxon>Eurotiomycetes</taxon>
        <taxon>Eurotiomycetidae</taxon>
        <taxon>Eurotiales</taxon>
        <taxon>Aspergillaceae</taxon>
        <taxon>Penicillium</taxon>
    </lineage>
</organism>
<gene>
    <name evidence="2" type="ORF">PENSUB_1327</name>
    <name evidence="1" type="ORF">PENSUB_1331</name>
</gene>
<name>A0A1Q5UKJ5_9EURO</name>
<dbReference type="EMBL" id="MNBE01000159">
    <property type="protein sequence ID" value="OKP12984.1"/>
    <property type="molecule type" value="Genomic_DNA"/>
</dbReference>
<evidence type="ECO:0000313" key="3">
    <source>
        <dbReference type="Proteomes" id="UP000186955"/>
    </source>
</evidence>
<dbReference type="Proteomes" id="UP000186955">
    <property type="component" value="Unassembled WGS sequence"/>
</dbReference>
<dbReference type="AlphaFoldDB" id="A0A1Q5UKJ5"/>
<reference evidence="1 3" key="1">
    <citation type="submission" date="2016-10" db="EMBL/GenBank/DDBJ databases">
        <title>Genome sequence of the ascomycete fungus Penicillium subrubescens.</title>
        <authorList>
            <person name="De Vries R.P."/>
            <person name="Peng M."/>
            <person name="Dilokpimol A."/>
            <person name="Hilden K."/>
            <person name="Makela M.R."/>
            <person name="Grigoriev I."/>
            <person name="Riley R."/>
            <person name="Granchi Z."/>
        </authorList>
    </citation>
    <scope>NUCLEOTIDE SEQUENCE [LARGE SCALE GENOMIC DNA]</scope>
    <source>
        <strain evidence="1 3">CBS 132785</strain>
    </source>
</reference>
<comment type="caution">
    <text evidence="1">The sequence shown here is derived from an EMBL/GenBank/DDBJ whole genome shotgun (WGS) entry which is preliminary data.</text>
</comment>